<organism evidence="1 2">
    <name type="scientific">Panagrolaimus davidi</name>
    <dbReference type="NCBI Taxonomy" id="227884"/>
    <lineage>
        <taxon>Eukaryota</taxon>
        <taxon>Metazoa</taxon>
        <taxon>Ecdysozoa</taxon>
        <taxon>Nematoda</taxon>
        <taxon>Chromadorea</taxon>
        <taxon>Rhabditida</taxon>
        <taxon>Tylenchina</taxon>
        <taxon>Panagrolaimomorpha</taxon>
        <taxon>Panagrolaimoidea</taxon>
        <taxon>Panagrolaimidae</taxon>
        <taxon>Panagrolaimus</taxon>
    </lineage>
</organism>
<proteinExistence type="predicted"/>
<keyword evidence="1" id="KW-1185">Reference proteome</keyword>
<name>A0A914P5E5_9BILA</name>
<sequence>MDSSHPQRITSSNRKCKAKNSMMIISKRTKFMATYQRQNFSMPDSVIFYITKNPKTAELYLKMVKTCKHFFIKNEIIVVPHLFAGDGKLKVMGTSFDLKKYNCKYWITNKIHASGRDRVNRNTFSPIIQKFYQCDVKDLFIYSQVVSFNDLSLLISSAEQIYLYSVTVKKCDSVIPLEDIIAIAVKAKSVDVTKPTITPETMRELTKLSNLSKIVYFNLHNLTEAFDIDAFYSYVKKNQHTKLYISFNPQISDAFKNRLKTIVDEILETKHFSYKPPFIYFTGLDSQKCGKLYRIYFSH</sequence>
<reference evidence="2" key="1">
    <citation type="submission" date="2022-11" db="UniProtKB">
        <authorList>
            <consortium name="WormBaseParasite"/>
        </authorList>
    </citation>
    <scope>IDENTIFICATION</scope>
</reference>
<dbReference type="Proteomes" id="UP000887578">
    <property type="component" value="Unplaced"/>
</dbReference>
<dbReference type="WBParaSite" id="PDA_v2.g13131.t1">
    <property type="protein sequence ID" value="PDA_v2.g13131.t1"/>
    <property type="gene ID" value="PDA_v2.g13131"/>
</dbReference>
<evidence type="ECO:0000313" key="2">
    <source>
        <dbReference type="WBParaSite" id="PDA_v2.g13131.t1"/>
    </source>
</evidence>
<dbReference type="AlphaFoldDB" id="A0A914P5E5"/>
<accession>A0A914P5E5</accession>
<protein>
    <submittedName>
        <fullName evidence="2">Uncharacterized protein</fullName>
    </submittedName>
</protein>
<evidence type="ECO:0000313" key="1">
    <source>
        <dbReference type="Proteomes" id="UP000887578"/>
    </source>
</evidence>